<dbReference type="GO" id="GO:0004197">
    <property type="term" value="F:cysteine-type endopeptidase activity"/>
    <property type="evidence" value="ECO:0007669"/>
    <property type="project" value="InterPro"/>
</dbReference>
<gene>
    <name evidence="5" type="ORF">COMA2_120098</name>
</gene>
<dbReference type="SUPFAM" id="SSF48452">
    <property type="entry name" value="TPR-like"/>
    <property type="match status" value="1"/>
</dbReference>
<dbReference type="PROSITE" id="PS50005">
    <property type="entry name" value="TPR"/>
    <property type="match status" value="1"/>
</dbReference>
<dbReference type="EMBL" id="CZPZ01000004">
    <property type="protein sequence ID" value="CUS33155.1"/>
    <property type="molecule type" value="Genomic_DNA"/>
</dbReference>
<dbReference type="GO" id="GO:0006508">
    <property type="term" value="P:proteolysis"/>
    <property type="evidence" value="ECO:0007669"/>
    <property type="project" value="InterPro"/>
</dbReference>
<evidence type="ECO:0000256" key="2">
    <source>
        <dbReference type="ARBA" id="ARBA00022803"/>
    </source>
</evidence>
<dbReference type="InterPro" id="IPR011990">
    <property type="entry name" value="TPR-like_helical_dom_sf"/>
</dbReference>
<dbReference type="SUPFAM" id="SSF52129">
    <property type="entry name" value="Caspase-like"/>
    <property type="match status" value="1"/>
</dbReference>
<feature type="domain" description="Peptidase C14 caspase" evidence="4">
    <location>
        <begin position="52"/>
        <end position="275"/>
    </location>
</feature>
<name>A0A0S4L620_9BACT</name>
<protein>
    <recommendedName>
        <fullName evidence="4">Peptidase C14 caspase domain-containing protein</fullName>
    </recommendedName>
</protein>
<dbReference type="Pfam" id="PF00656">
    <property type="entry name" value="Peptidase_C14"/>
    <property type="match status" value="1"/>
</dbReference>
<dbReference type="InterPro" id="IPR011600">
    <property type="entry name" value="Pept_C14_caspase"/>
</dbReference>
<dbReference type="AlphaFoldDB" id="A0A0S4L620"/>
<dbReference type="Pfam" id="PF13181">
    <property type="entry name" value="TPR_8"/>
    <property type="match status" value="1"/>
</dbReference>
<dbReference type="PANTHER" id="PTHR44227">
    <property type="match status" value="1"/>
</dbReference>
<accession>A0A0S4L620</accession>
<evidence type="ECO:0000313" key="6">
    <source>
        <dbReference type="Proteomes" id="UP000198736"/>
    </source>
</evidence>
<evidence type="ECO:0000256" key="3">
    <source>
        <dbReference type="PROSITE-ProRule" id="PRU00339"/>
    </source>
</evidence>
<dbReference type="RefSeq" id="WP_090894891.1">
    <property type="nucleotide sequence ID" value="NZ_CZPZ01000004.1"/>
</dbReference>
<dbReference type="InterPro" id="IPR052346">
    <property type="entry name" value="O-mannosyl-transferase_TMTC"/>
</dbReference>
<dbReference type="PANTHER" id="PTHR44227:SF3">
    <property type="entry name" value="PROTEIN O-MANNOSYL-TRANSFERASE TMTC4"/>
    <property type="match status" value="1"/>
</dbReference>
<dbReference type="InterPro" id="IPR019734">
    <property type="entry name" value="TPR_rpt"/>
</dbReference>
<organism evidence="5 6">
    <name type="scientific">Candidatus Nitrospira nitrificans</name>
    <dbReference type="NCBI Taxonomy" id="1742973"/>
    <lineage>
        <taxon>Bacteria</taxon>
        <taxon>Pseudomonadati</taxon>
        <taxon>Nitrospirota</taxon>
        <taxon>Nitrospiria</taxon>
        <taxon>Nitrospirales</taxon>
        <taxon>Nitrospiraceae</taxon>
        <taxon>Nitrospira</taxon>
    </lineage>
</organism>
<feature type="repeat" description="TPR" evidence="3">
    <location>
        <begin position="381"/>
        <end position="414"/>
    </location>
</feature>
<keyword evidence="1" id="KW-0677">Repeat</keyword>
<dbReference type="InterPro" id="IPR029030">
    <property type="entry name" value="Caspase-like_dom_sf"/>
</dbReference>
<proteinExistence type="predicted"/>
<dbReference type="STRING" id="1742973.COMA2_120098"/>
<evidence type="ECO:0000256" key="1">
    <source>
        <dbReference type="ARBA" id="ARBA00022737"/>
    </source>
</evidence>
<evidence type="ECO:0000313" key="5">
    <source>
        <dbReference type="EMBL" id="CUS33155.1"/>
    </source>
</evidence>
<dbReference type="Proteomes" id="UP000198736">
    <property type="component" value="Unassembled WGS sequence"/>
</dbReference>
<sequence length="465" mass="51300">MTSKRHFRKKSLARGLLRLLLRGVHVFGLFLVVALSTAEAQLGKPEGLYYKSWAIIIGIENYVLAPPIPGAISDAKQVAEAFRRLGFDEVVEFYDKDASLRRLHQLFNDMLPRKVGRMDRLVVFYAGHAGYMQDLDGYERGYLVPFDAQVNNATKSITVEHLKEFTRRSASKHTLLILDAPVFGWETTEPPGFSAEGRLAPESDTERRAVQVISAAGKGEAAVRVEKSSRFVQTLLIGLSGVADLDGNGWLMASELGTYVVRQVEAVSNGTQHPVSLRIDGDGDTALVEGRRSAFTLGAGPQTPSERQREAKAQYERAFALLQEGKSADEALERLDRAIGYDPAYGNAYVLKSYIRLEIVPNLDEALAAGLLAVKHASENPDSFYTLGLVHEKRGEFAEAEAALRQALRVNNAYQDVYFTLGTLYADHLNDQAKSVEAFRRYLELGGTHARARATVSQADRTPAP</sequence>
<dbReference type="Gene3D" id="1.25.40.10">
    <property type="entry name" value="Tetratricopeptide repeat domain"/>
    <property type="match status" value="1"/>
</dbReference>
<evidence type="ECO:0000259" key="4">
    <source>
        <dbReference type="Pfam" id="PF00656"/>
    </source>
</evidence>
<dbReference type="OrthoDB" id="9759662at2"/>
<dbReference type="SMART" id="SM00028">
    <property type="entry name" value="TPR"/>
    <property type="match status" value="2"/>
</dbReference>
<keyword evidence="6" id="KW-1185">Reference proteome</keyword>
<reference evidence="6" key="1">
    <citation type="submission" date="2015-10" db="EMBL/GenBank/DDBJ databases">
        <authorList>
            <person name="Luecker S."/>
            <person name="Luecker S."/>
        </authorList>
    </citation>
    <scope>NUCLEOTIDE SEQUENCE [LARGE SCALE GENOMIC DNA]</scope>
</reference>
<dbReference type="Gene3D" id="3.40.50.1460">
    <property type="match status" value="1"/>
</dbReference>
<keyword evidence="2 3" id="KW-0802">TPR repeat</keyword>